<accession>A0A437SW85</accession>
<feature type="domain" description="HTH cro/C1-type" evidence="1">
    <location>
        <begin position="16"/>
        <end position="69"/>
    </location>
</feature>
<dbReference type="Proteomes" id="UP000288291">
    <property type="component" value="Unassembled WGS sequence"/>
</dbReference>
<gene>
    <name evidence="2" type="ORF">EJK17_03900</name>
</gene>
<dbReference type="Pfam" id="PF01381">
    <property type="entry name" value="HTH_3"/>
    <property type="match status" value="1"/>
</dbReference>
<dbReference type="SUPFAM" id="SSF47413">
    <property type="entry name" value="lambda repressor-like DNA-binding domains"/>
    <property type="match status" value="1"/>
</dbReference>
<keyword evidence="3" id="KW-1185">Reference proteome</keyword>
<dbReference type="PANTHER" id="PTHR37038:SF14">
    <property type="entry name" value="TRANSCRIPTIONAL ACTIVATOR"/>
    <property type="match status" value="1"/>
</dbReference>
<comment type="caution">
    <text evidence="2">The sequence shown here is derived from an EMBL/GenBank/DDBJ whole genome shotgun (WGS) entry which is preliminary data.</text>
</comment>
<proteinExistence type="predicted"/>
<reference evidence="2 3" key="1">
    <citation type="submission" date="2018-12" db="EMBL/GenBank/DDBJ databases">
        <authorList>
            <person name="Meng J."/>
        </authorList>
    </citation>
    <scope>NUCLEOTIDE SEQUENCE [LARGE SCALE GENOMIC DNA]</scope>
    <source>
        <strain evidence="2 3">HT111-2</strain>
    </source>
</reference>
<sequence length="77" mass="8743">MNNFEALISKKIGTTLKQERIKQHLSQKDLASGICSQGMISSIEHGEYIPNTAIFLALCNRLNLSIDQNFLKEKLFF</sequence>
<dbReference type="PROSITE" id="PS50943">
    <property type="entry name" value="HTH_CROC1"/>
    <property type="match status" value="1"/>
</dbReference>
<dbReference type="PANTHER" id="PTHR37038">
    <property type="entry name" value="TRANSCRIPTIONAL REGULATOR-RELATED"/>
    <property type="match status" value="1"/>
</dbReference>
<dbReference type="EMBL" id="RXIA01000007">
    <property type="protein sequence ID" value="RVU71152.1"/>
    <property type="molecule type" value="Genomic_DNA"/>
</dbReference>
<dbReference type="InterPro" id="IPR010982">
    <property type="entry name" value="Lambda_DNA-bd_dom_sf"/>
</dbReference>
<evidence type="ECO:0000313" key="3">
    <source>
        <dbReference type="Proteomes" id="UP000288291"/>
    </source>
</evidence>
<dbReference type="InterPro" id="IPR001387">
    <property type="entry name" value="Cro/C1-type_HTH"/>
</dbReference>
<dbReference type="Gene3D" id="1.25.40.10">
    <property type="entry name" value="Tetratricopeptide repeat domain"/>
    <property type="match status" value="1"/>
</dbReference>
<dbReference type="CDD" id="cd00093">
    <property type="entry name" value="HTH_XRE"/>
    <property type="match status" value="1"/>
</dbReference>
<name>A0A437SW85_9LACO</name>
<dbReference type="InterPro" id="IPR053163">
    <property type="entry name" value="HTH-type_regulator_Rgg"/>
</dbReference>
<dbReference type="GO" id="GO:0003677">
    <property type="term" value="F:DNA binding"/>
    <property type="evidence" value="ECO:0007669"/>
    <property type="project" value="InterPro"/>
</dbReference>
<dbReference type="RefSeq" id="WP_103661292.1">
    <property type="nucleotide sequence ID" value="NZ_ML136876.1"/>
</dbReference>
<dbReference type="SMART" id="SM00530">
    <property type="entry name" value="HTH_XRE"/>
    <property type="match status" value="1"/>
</dbReference>
<organism evidence="2 3">
    <name type="scientific">Lactobacillus xujianguonis</name>
    <dbReference type="NCBI Taxonomy" id="2495899"/>
    <lineage>
        <taxon>Bacteria</taxon>
        <taxon>Bacillati</taxon>
        <taxon>Bacillota</taxon>
        <taxon>Bacilli</taxon>
        <taxon>Lactobacillales</taxon>
        <taxon>Lactobacillaceae</taxon>
        <taxon>Lactobacillus</taxon>
    </lineage>
</organism>
<evidence type="ECO:0000313" key="2">
    <source>
        <dbReference type="EMBL" id="RVU71152.1"/>
    </source>
</evidence>
<protein>
    <submittedName>
        <fullName evidence="2">XRE family transcriptional regulator</fullName>
    </submittedName>
</protein>
<dbReference type="InterPro" id="IPR011990">
    <property type="entry name" value="TPR-like_helical_dom_sf"/>
</dbReference>
<evidence type="ECO:0000259" key="1">
    <source>
        <dbReference type="PROSITE" id="PS50943"/>
    </source>
</evidence>
<dbReference type="AlphaFoldDB" id="A0A437SW85"/>